<keyword evidence="5 8" id="KW-1133">Transmembrane helix</keyword>
<evidence type="ECO:0000259" key="9">
    <source>
        <dbReference type="Pfam" id="PF02470"/>
    </source>
</evidence>
<feature type="transmembrane region" description="Helical" evidence="8">
    <location>
        <begin position="20"/>
        <end position="37"/>
    </location>
</feature>
<evidence type="ECO:0000256" key="1">
    <source>
        <dbReference type="ARBA" id="ARBA00004533"/>
    </source>
</evidence>
<dbReference type="PANTHER" id="PTHR30462:SF0">
    <property type="entry name" value="INTERMEMBRANE TRANSPORT PROTEIN YEBT"/>
    <property type="match status" value="1"/>
</dbReference>
<dbReference type="Pfam" id="PF02470">
    <property type="entry name" value="MlaD"/>
    <property type="match status" value="3"/>
</dbReference>
<dbReference type="RefSeq" id="WP_022633565.1">
    <property type="nucleotide sequence ID" value="NZ_AMWE01000002.1"/>
</dbReference>
<evidence type="ECO:0000256" key="2">
    <source>
        <dbReference type="ARBA" id="ARBA00022475"/>
    </source>
</evidence>
<feature type="domain" description="Mce/MlaD" evidence="9">
    <location>
        <begin position="159"/>
        <end position="219"/>
    </location>
</feature>
<dbReference type="Proteomes" id="UP000017142">
    <property type="component" value="Unassembled WGS sequence"/>
</dbReference>
<keyword evidence="4 8" id="KW-0812">Transmembrane</keyword>
<name>A0AAV3KEJ2_9GAMM</name>
<dbReference type="EMBL" id="AMWE01000002">
    <property type="protein sequence ID" value="ERO58948.1"/>
    <property type="molecule type" value="Genomic_DNA"/>
</dbReference>
<feature type="domain" description="Mce/MlaD" evidence="9">
    <location>
        <begin position="44"/>
        <end position="135"/>
    </location>
</feature>
<feature type="region of interest" description="Disordered" evidence="7">
    <location>
        <begin position="256"/>
        <end position="277"/>
    </location>
</feature>
<sequence>MNPMLPGEITAIRRHWRHAFIWLVPVIALAISLAMLVQSRLSAGPDITLSFRSATGLEAGKTTVKYKDVTVGVVKDIVINDDGSRVLVRVQLNKNAENLARSGSRFWVVRPRVGMSGVSGIDTLLSGAYIGVDKGYSSETRREFTGLETPPAIINDMPGSHFVIDADDLGSLDIGSPVYYRRVQVGRLASYHLKEDGRGVSLQVFIDAPYDRLVQPDTRFWNVSGVDLSVGANGFRLKTQTVAAVLAGGIAFAAPESNTEDNTESNKDSHKTPAINPPVSYRLAQDQESAMSAPDGQAIPFRLRFERALHGLDVGAPVEFSSVTIGRVTAISLDYNPTGYRFPTIVDVEVYPARLGNLLDKLPGSSPSEPPSPAETVNKAAQFTRDLVAHGLRAQAVPGNLLTGQLYVSFDFVPDAPNVLFNPNTRPIELPTVSGGLDKLQAQLGSIVAKVNNMPLESIGNNLNNTLVELSKTLRLVNNQTLPTANSLMKQTQLTTENAQELIAEDSPLLIHFTQTLQETSRTLRTLREFTEQLERNPESLLRGRSSDSALDTADGHPASPKGKQP</sequence>
<evidence type="ECO:0000256" key="3">
    <source>
        <dbReference type="ARBA" id="ARBA00022519"/>
    </source>
</evidence>
<dbReference type="InterPro" id="IPR003399">
    <property type="entry name" value="Mce/MlaD"/>
</dbReference>
<dbReference type="GeneID" id="43520821"/>
<evidence type="ECO:0000256" key="4">
    <source>
        <dbReference type="ARBA" id="ARBA00022692"/>
    </source>
</evidence>
<dbReference type="PANTHER" id="PTHR30462">
    <property type="entry name" value="INTERMEMBRANE TRANSPORT PROTEIN PQIB-RELATED"/>
    <property type="match status" value="1"/>
</dbReference>
<organism evidence="10 11">
    <name type="scientific">Dickeya solani D s0432-1</name>
    <dbReference type="NCBI Taxonomy" id="1231725"/>
    <lineage>
        <taxon>Bacteria</taxon>
        <taxon>Pseudomonadati</taxon>
        <taxon>Pseudomonadota</taxon>
        <taxon>Gammaproteobacteria</taxon>
        <taxon>Enterobacterales</taxon>
        <taxon>Pectobacteriaceae</taxon>
        <taxon>Dickeya</taxon>
    </lineage>
</organism>
<evidence type="ECO:0000313" key="10">
    <source>
        <dbReference type="EMBL" id="ERO58948.1"/>
    </source>
</evidence>
<proteinExistence type="predicted"/>
<keyword evidence="3" id="KW-0997">Cell inner membrane</keyword>
<reference evidence="11" key="1">
    <citation type="journal article" date="2013" name="Diversity">
        <title>Genome Sequence of Dickeya solani, a New soft Rot Pathogen of Potato, Suggests its Emergence May Be Related to a Novel Combination of Non-Ribosomal Peptide/Polyketide Synthetase Clusters.</title>
        <authorList>
            <person name="Garlant L."/>
            <person name="Koskinen P."/>
            <person name="Rouhiainen L."/>
            <person name="Laine P."/>
            <person name="Paulin L."/>
            <person name="Auvinen P."/>
            <person name="Holm L."/>
            <person name="Pirhonen M."/>
        </authorList>
    </citation>
    <scope>NUCLEOTIDE SEQUENCE [LARGE SCALE GENOMIC DNA]</scope>
    <source>
        <strain evidence="11">D s0432-1</strain>
    </source>
</reference>
<comment type="caution">
    <text evidence="10">The sequence shown here is derived from an EMBL/GenBank/DDBJ whole genome shotgun (WGS) entry which is preliminary data.</text>
</comment>
<gene>
    <name evidence="10" type="ORF">A544_2129</name>
</gene>
<evidence type="ECO:0000256" key="5">
    <source>
        <dbReference type="ARBA" id="ARBA00022989"/>
    </source>
</evidence>
<keyword evidence="2" id="KW-1003">Cell membrane</keyword>
<feature type="region of interest" description="Disordered" evidence="7">
    <location>
        <begin position="535"/>
        <end position="566"/>
    </location>
</feature>
<dbReference type="GO" id="GO:0005886">
    <property type="term" value="C:plasma membrane"/>
    <property type="evidence" value="ECO:0007669"/>
    <property type="project" value="UniProtKB-SubCell"/>
</dbReference>
<evidence type="ECO:0000256" key="8">
    <source>
        <dbReference type="SAM" id="Phobius"/>
    </source>
</evidence>
<feature type="domain" description="Mce/MlaD" evidence="9">
    <location>
        <begin position="299"/>
        <end position="411"/>
    </location>
</feature>
<evidence type="ECO:0000256" key="7">
    <source>
        <dbReference type="SAM" id="MobiDB-lite"/>
    </source>
</evidence>
<accession>A0AAV3KEJ2</accession>
<evidence type="ECO:0000256" key="6">
    <source>
        <dbReference type="ARBA" id="ARBA00023136"/>
    </source>
</evidence>
<dbReference type="InterPro" id="IPR051800">
    <property type="entry name" value="PqiA-PqiB_transport"/>
</dbReference>
<dbReference type="AlphaFoldDB" id="A0AAV3KEJ2"/>
<keyword evidence="6 8" id="KW-0472">Membrane</keyword>
<protein>
    <submittedName>
        <fullName evidence="10">PqiB family protein</fullName>
    </submittedName>
</protein>
<comment type="subcellular location">
    <subcellularLocation>
        <location evidence="1">Cell inner membrane</location>
    </subcellularLocation>
</comment>
<evidence type="ECO:0000313" key="11">
    <source>
        <dbReference type="Proteomes" id="UP000017142"/>
    </source>
</evidence>